<evidence type="ECO:0000259" key="2">
    <source>
        <dbReference type="Pfam" id="PF14291"/>
    </source>
</evidence>
<dbReference type="InterPro" id="IPR012337">
    <property type="entry name" value="RNaseH-like_sf"/>
</dbReference>
<dbReference type="GO" id="GO:0046983">
    <property type="term" value="F:protein dimerization activity"/>
    <property type="evidence" value="ECO:0007669"/>
    <property type="project" value="InterPro"/>
</dbReference>
<sequence>MQKENIIEFLLTSGFNALTYEQKNQIKLNRPTPHLLLTCQDGKYIRTFQKNWYNKFPWLTGCDKRKKAFCFTCVIFGGEKEWSVNGLSSIKNFLRKSEKHAISQKHLTIQEKFHLLGKVRIEHVISEGRRLAAVKHNEQVGINRRLIARMIHVVCFLGKQELAFRGHRENNESLNKGNYLELLELLAQEEQLLKEHLLSSAIFKGTSKMIQNNLIECVTSVLNSKIFNEIQRVNYVSIQADETTDASCRYQMSIIFRRSTKRNLKNAVLNVTEEPVWDPISVCTASGLYDKLNDANFVYFLILFGKVFLYTDHVFNFLQLKSLSNIKSCIPEIQNLKKNLTDLRNDTNVNNCCDEAILLNNNLEYEDKKRNELRKITYDILDSLIVQINIRFEDFPKLEFVEIVNEKMFISYYTQFPEAKFIKLLQQYPNTFDANRLRNELAVIYVDDKKHLPPHELLDFIIKSDLHQDIYPQVTKLCQLVLTIPSTTASSERSMSTLKRIKTFLRNTMTNDRLSSLSSLAIEKNLLGDMAYDPTFVDNVIDEFADKKDRRIELVYKQI</sequence>
<gene>
    <name evidence="4" type="primary">LOC112680391</name>
</gene>
<proteinExistence type="predicted"/>
<dbReference type="AlphaFoldDB" id="A0A8B8F7F4"/>
<dbReference type="PANTHER" id="PTHR45749:SF28">
    <property type="entry name" value="ZINC FINGER MYM-TYPE PROTEIN 1-LIKE-RELATED"/>
    <property type="match status" value="1"/>
</dbReference>
<name>A0A8B8F7F4_9HEMI</name>
<organism evidence="3 4">
    <name type="scientific">Sipha flava</name>
    <name type="common">yellow sugarcane aphid</name>
    <dbReference type="NCBI Taxonomy" id="143950"/>
    <lineage>
        <taxon>Eukaryota</taxon>
        <taxon>Metazoa</taxon>
        <taxon>Ecdysozoa</taxon>
        <taxon>Arthropoda</taxon>
        <taxon>Hexapoda</taxon>
        <taxon>Insecta</taxon>
        <taxon>Pterygota</taxon>
        <taxon>Neoptera</taxon>
        <taxon>Paraneoptera</taxon>
        <taxon>Hemiptera</taxon>
        <taxon>Sternorrhyncha</taxon>
        <taxon>Aphidomorpha</taxon>
        <taxon>Aphidoidea</taxon>
        <taxon>Aphididae</taxon>
        <taxon>Sipha</taxon>
    </lineage>
</organism>
<dbReference type="Proteomes" id="UP000694846">
    <property type="component" value="Unplaced"/>
</dbReference>
<dbReference type="PANTHER" id="PTHR45749">
    <property type="match status" value="1"/>
</dbReference>
<dbReference type="RefSeq" id="XP_025406262.1">
    <property type="nucleotide sequence ID" value="XM_025550477.1"/>
</dbReference>
<reference evidence="4" key="1">
    <citation type="submission" date="2025-08" db="UniProtKB">
        <authorList>
            <consortium name="RefSeq"/>
        </authorList>
    </citation>
    <scope>IDENTIFICATION</scope>
    <source>
        <tissue evidence="4">Whole body</tissue>
    </source>
</reference>
<feature type="domain" description="HAT C-terminal dimerisation" evidence="1">
    <location>
        <begin position="445"/>
        <end position="526"/>
    </location>
</feature>
<dbReference type="SUPFAM" id="SSF53098">
    <property type="entry name" value="Ribonuclease H-like"/>
    <property type="match status" value="1"/>
</dbReference>
<dbReference type="GeneID" id="112680391"/>
<dbReference type="Pfam" id="PF05699">
    <property type="entry name" value="Dimer_Tnp_hAT"/>
    <property type="match status" value="1"/>
</dbReference>
<keyword evidence="3" id="KW-1185">Reference proteome</keyword>
<accession>A0A8B8F7F4</accession>
<evidence type="ECO:0000313" key="3">
    <source>
        <dbReference type="Proteomes" id="UP000694846"/>
    </source>
</evidence>
<evidence type="ECO:0000313" key="4">
    <source>
        <dbReference type="RefSeq" id="XP_025406262.1"/>
    </source>
</evidence>
<dbReference type="OrthoDB" id="6591897at2759"/>
<protein>
    <submittedName>
        <fullName evidence="4">Uncharacterized protein LOC112680391</fullName>
    </submittedName>
</protein>
<dbReference type="InterPro" id="IPR008906">
    <property type="entry name" value="HATC_C_dom"/>
</dbReference>
<dbReference type="InterPro" id="IPR025398">
    <property type="entry name" value="DUF4371"/>
</dbReference>
<evidence type="ECO:0000259" key="1">
    <source>
        <dbReference type="Pfam" id="PF05699"/>
    </source>
</evidence>
<feature type="domain" description="DUF4371" evidence="2">
    <location>
        <begin position="111"/>
        <end position="262"/>
    </location>
</feature>
<dbReference type="Pfam" id="PF14291">
    <property type="entry name" value="DUF4371"/>
    <property type="match status" value="1"/>
</dbReference>